<dbReference type="SUPFAM" id="SSF53335">
    <property type="entry name" value="S-adenosyl-L-methionine-dependent methyltransferases"/>
    <property type="match status" value="1"/>
</dbReference>
<evidence type="ECO:0000313" key="8">
    <source>
        <dbReference type="Proteomes" id="UP000283479"/>
    </source>
</evidence>
<evidence type="ECO:0000256" key="2">
    <source>
        <dbReference type="ARBA" id="ARBA00008138"/>
    </source>
</evidence>
<gene>
    <name evidence="7" type="ORF">EGT50_03770</name>
</gene>
<dbReference type="PANTHER" id="PTHR43619:SF2">
    <property type="entry name" value="S-ADENOSYL-L-METHIONINE-DEPENDENT METHYLTRANSFERASES SUPERFAMILY PROTEIN"/>
    <property type="match status" value="1"/>
</dbReference>
<evidence type="ECO:0000313" key="7">
    <source>
        <dbReference type="EMBL" id="RVW05669.1"/>
    </source>
</evidence>
<protein>
    <recommendedName>
        <fullName evidence="6">S-adenosyl-L-methionine-dependent methyltransferase</fullName>
        <ecNumber evidence="6">2.1.1.-</ecNumber>
    </recommendedName>
</protein>
<evidence type="ECO:0000256" key="6">
    <source>
        <dbReference type="RuleBase" id="RU362030"/>
    </source>
</evidence>
<name>A0A438B438_9NOCA</name>
<evidence type="ECO:0000256" key="5">
    <source>
        <dbReference type="ARBA" id="ARBA00022691"/>
    </source>
</evidence>
<comment type="function">
    <text evidence="1 6">Exhibits S-adenosyl-L-methionine-dependent methyltransferase activity.</text>
</comment>
<dbReference type="EMBL" id="RKLO01000001">
    <property type="protein sequence ID" value="RVW05669.1"/>
    <property type="molecule type" value="Genomic_DNA"/>
</dbReference>
<dbReference type="GO" id="GO:0032259">
    <property type="term" value="P:methylation"/>
    <property type="evidence" value="ECO:0007669"/>
    <property type="project" value="UniProtKB-KW"/>
</dbReference>
<keyword evidence="8" id="KW-1185">Reference proteome</keyword>
<dbReference type="EC" id="2.1.1.-" evidence="6"/>
<dbReference type="NCBIfam" id="TIGR00027">
    <property type="entry name" value="mthyl_TIGR00027"/>
    <property type="match status" value="1"/>
</dbReference>
<dbReference type="GO" id="GO:0008168">
    <property type="term" value="F:methyltransferase activity"/>
    <property type="evidence" value="ECO:0007669"/>
    <property type="project" value="UniProtKB-UniRule"/>
</dbReference>
<keyword evidence="4 7" id="KW-0808">Transferase</keyword>
<reference evidence="7 8" key="1">
    <citation type="submission" date="2018-11" db="EMBL/GenBank/DDBJ databases">
        <title>Rhodococcus spongicola sp. nov. and Rhodococcus xishaensis sp. nov. from marine sponges.</title>
        <authorList>
            <person name="Li L."/>
            <person name="Lin H.W."/>
        </authorList>
    </citation>
    <scope>NUCLEOTIDE SEQUENCE [LARGE SCALE GENOMIC DNA]</scope>
    <source>
        <strain evidence="7 8">LHW51113</strain>
    </source>
</reference>
<keyword evidence="5 6" id="KW-0949">S-adenosyl-L-methionine</keyword>
<dbReference type="OrthoDB" id="9806164at2"/>
<proteinExistence type="inferred from homology"/>
<dbReference type="InterPro" id="IPR007213">
    <property type="entry name" value="Ppm1/Ppm2/Tcmp"/>
</dbReference>
<dbReference type="InterPro" id="IPR029063">
    <property type="entry name" value="SAM-dependent_MTases_sf"/>
</dbReference>
<evidence type="ECO:0000256" key="3">
    <source>
        <dbReference type="ARBA" id="ARBA00022603"/>
    </source>
</evidence>
<dbReference type="PANTHER" id="PTHR43619">
    <property type="entry name" value="S-ADENOSYL-L-METHIONINE-DEPENDENT METHYLTRANSFERASE YKTD-RELATED"/>
    <property type="match status" value="1"/>
</dbReference>
<dbReference type="InterPro" id="IPR011610">
    <property type="entry name" value="SAM_mthyl_Trfase_ML2640-like"/>
</dbReference>
<dbReference type="Pfam" id="PF04072">
    <property type="entry name" value="LCM"/>
    <property type="match status" value="1"/>
</dbReference>
<comment type="caution">
    <text evidence="7">The sequence shown here is derived from an EMBL/GenBank/DDBJ whole genome shotgun (WGS) entry which is preliminary data.</text>
</comment>
<comment type="similarity">
    <text evidence="2 6">Belongs to the UPF0677 family.</text>
</comment>
<keyword evidence="3 6" id="KW-0489">Methyltransferase</keyword>
<evidence type="ECO:0000256" key="1">
    <source>
        <dbReference type="ARBA" id="ARBA00003907"/>
    </source>
</evidence>
<organism evidence="7 8">
    <name type="scientific">Rhodococcus xishaensis</name>
    <dbReference type="NCBI Taxonomy" id="2487364"/>
    <lineage>
        <taxon>Bacteria</taxon>
        <taxon>Bacillati</taxon>
        <taxon>Actinomycetota</taxon>
        <taxon>Actinomycetes</taxon>
        <taxon>Mycobacteriales</taxon>
        <taxon>Nocardiaceae</taxon>
        <taxon>Rhodococcus</taxon>
    </lineage>
</organism>
<dbReference type="Proteomes" id="UP000283479">
    <property type="component" value="Unassembled WGS sequence"/>
</dbReference>
<dbReference type="RefSeq" id="WP_127951198.1">
    <property type="nucleotide sequence ID" value="NZ_RKLO01000001.1"/>
</dbReference>
<accession>A0A438B438</accession>
<dbReference type="Gene3D" id="3.40.50.150">
    <property type="entry name" value="Vaccinia Virus protein VP39"/>
    <property type="match status" value="1"/>
</dbReference>
<sequence>MNQPRGVGVTAVFVAAARALESARDDRLFNDPWAGEFVRHSGWNPPIDEIDDASRDELATWVAVRTKFLDDFALDSVDNGCGQVVLLGAGLDTRAFRLPWLRQVTVYELDTPEMVDFKAAVLGDTTPDVAARAVVPVDLREDWPAALREAGFRSDVPTAWILEGLLLYLPDDAVETLMDGIGELSAPGSAIGATITNIDVAATMNDARVLRDTLISREGWLSMLHWSSTEDPVAWFDSHGWRATAVQTDEIAQRYGRTMPEESLLTQVRAGMRFLISAVRKQD</sequence>
<dbReference type="AlphaFoldDB" id="A0A438B438"/>
<evidence type="ECO:0000256" key="4">
    <source>
        <dbReference type="ARBA" id="ARBA00022679"/>
    </source>
</evidence>